<feature type="region of interest" description="Disordered" evidence="9">
    <location>
        <begin position="610"/>
        <end position="768"/>
    </location>
</feature>
<dbReference type="eggNOG" id="KOG1989">
    <property type="taxonomic scope" value="Eukaryota"/>
</dbReference>
<feature type="compositionally biased region" description="Basic and acidic residues" evidence="9">
    <location>
        <begin position="1220"/>
        <end position="1231"/>
    </location>
</feature>
<dbReference type="InterPro" id="IPR000719">
    <property type="entry name" value="Prot_kinase_dom"/>
</dbReference>
<evidence type="ECO:0000256" key="4">
    <source>
        <dbReference type="ARBA" id="ARBA00022741"/>
    </source>
</evidence>
<dbReference type="GO" id="GO:0005524">
    <property type="term" value="F:ATP binding"/>
    <property type="evidence" value="ECO:0007669"/>
    <property type="project" value="UniProtKB-KW"/>
</dbReference>
<feature type="region of interest" description="Disordered" evidence="9">
    <location>
        <begin position="1118"/>
        <end position="1247"/>
    </location>
</feature>
<dbReference type="EC" id="2.7.11.1" evidence="1"/>
<feature type="domain" description="Protein kinase" evidence="10">
    <location>
        <begin position="2"/>
        <end position="249"/>
    </location>
</feature>
<feature type="region of interest" description="Disordered" evidence="9">
    <location>
        <begin position="790"/>
        <end position="809"/>
    </location>
</feature>
<feature type="compositionally biased region" description="Polar residues" evidence="9">
    <location>
        <begin position="550"/>
        <end position="561"/>
    </location>
</feature>
<feature type="compositionally biased region" description="Pro residues" evidence="9">
    <location>
        <begin position="974"/>
        <end position="990"/>
    </location>
</feature>
<keyword evidence="2" id="KW-0723">Serine/threonine-protein kinase</keyword>
<dbReference type="SUPFAM" id="SSF56112">
    <property type="entry name" value="Protein kinase-like (PK-like)"/>
    <property type="match status" value="1"/>
</dbReference>
<feature type="compositionally biased region" description="Pro residues" evidence="9">
    <location>
        <begin position="273"/>
        <end position="283"/>
    </location>
</feature>
<feature type="compositionally biased region" description="Basic and acidic residues" evidence="9">
    <location>
        <begin position="796"/>
        <end position="805"/>
    </location>
</feature>
<gene>
    <name evidence="11" type="ORF">CC1G_06600</name>
</gene>
<evidence type="ECO:0000313" key="12">
    <source>
        <dbReference type="Proteomes" id="UP000001861"/>
    </source>
</evidence>
<evidence type="ECO:0000313" key="11">
    <source>
        <dbReference type="EMBL" id="EAU92589.2"/>
    </source>
</evidence>
<dbReference type="PROSITE" id="PS50011">
    <property type="entry name" value="PROTEIN_KINASE_DOM"/>
    <property type="match status" value="1"/>
</dbReference>
<feature type="region of interest" description="Disordered" evidence="9">
    <location>
        <begin position="324"/>
        <end position="373"/>
    </location>
</feature>
<name>A8N2W5_COPC7</name>
<dbReference type="OMA" id="PEMIDVH"/>
<feature type="region of interest" description="Disordered" evidence="9">
    <location>
        <begin position="1065"/>
        <end position="1088"/>
    </location>
</feature>
<feature type="region of interest" description="Disordered" evidence="9">
    <location>
        <begin position="259"/>
        <end position="291"/>
    </location>
</feature>
<comment type="catalytic activity">
    <reaction evidence="8">
        <text>L-seryl-[protein] + ATP = O-phospho-L-seryl-[protein] + ADP + H(+)</text>
        <dbReference type="Rhea" id="RHEA:17989"/>
        <dbReference type="Rhea" id="RHEA-COMP:9863"/>
        <dbReference type="Rhea" id="RHEA-COMP:11604"/>
        <dbReference type="ChEBI" id="CHEBI:15378"/>
        <dbReference type="ChEBI" id="CHEBI:29999"/>
        <dbReference type="ChEBI" id="CHEBI:30616"/>
        <dbReference type="ChEBI" id="CHEBI:83421"/>
        <dbReference type="ChEBI" id="CHEBI:456216"/>
        <dbReference type="EC" id="2.7.11.1"/>
    </reaction>
</comment>
<dbReference type="Proteomes" id="UP000001861">
    <property type="component" value="Unassembled WGS sequence"/>
</dbReference>
<proteinExistence type="predicted"/>
<feature type="region of interest" description="Disordered" evidence="9">
    <location>
        <begin position="830"/>
        <end position="1048"/>
    </location>
</feature>
<evidence type="ECO:0000256" key="8">
    <source>
        <dbReference type="ARBA" id="ARBA00048679"/>
    </source>
</evidence>
<evidence type="ECO:0000256" key="9">
    <source>
        <dbReference type="SAM" id="MobiDB-lite"/>
    </source>
</evidence>
<dbReference type="PANTHER" id="PTHR22967">
    <property type="entry name" value="SERINE/THREONINE PROTEIN KINASE"/>
    <property type="match status" value="1"/>
</dbReference>
<dbReference type="Gene3D" id="1.10.510.10">
    <property type="entry name" value="Transferase(Phosphotransferase) domain 1"/>
    <property type="match status" value="2"/>
</dbReference>
<comment type="catalytic activity">
    <reaction evidence="7">
        <text>L-threonyl-[protein] + ATP = O-phospho-L-threonyl-[protein] + ADP + H(+)</text>
        <dbReference type="Rhea" id="RHEA:46608"/>
        <dbReference type="Rhea" id="RHEA-COMP:11060"/>
        <dbReference type="Rhea" id="RHEA-COMP:11605"/>
        <dbReference type="ChEBI" id="CHEBI:15378"/>
        <dbReference type="ChEBI" id="CHEBI:30013"/>
        <dbReference type="ChEBI" id="CHEBI:30616"/>
        <dbReference type="ChEBI" id="CHEBI:61977"/>
        <dbReference type="ChEBI" id="CHEBI:456216"/>
        <dbReference type="EC" id="2.7.11.1"/>
    </reaction>
</comment>
<evidence type="ECO:0000256" key="1">
    <source>
        <dbReference type="ARBA" id="ARBA00012513"/>
    </source>
</evidence>
<dbReference type="OrthoDB" id="2018507at2759"/>
<evidence type="ECO:0000256" key="6">
    <source>
        <dbReference type="ARBA" id="ARBA00022840"/>
    </source>
</evidence>
<feature type="compositionally biased region" description="Polar residues" evidence="9">
    <location>
        <begin position="1076"/>
        <end position="1088"/>
    </location>
</feature>
<dbReference type="AlphaFoldDB" id="A8N2W5"/>
<dbReference type="STRING" id="240176.A8N2W5"/>
<accession>A8N2W5</accession>
<keyword evidence="6" id="KW-0067">ATP-binding</keyword>
<dbReference type="GO" id="GO:0004674">
    <property type="term" value="F:protein serine/threonine kinase activity"/>
    <property type="evidence" value="ECO:0007669"/>
    <property type="project" value="UniProtKB-KW"/>
</dbReference>
<feature type="compositionally biased region" description="Low complexity" evidence="9">
    <location>
        <begin position="991"/>
        <end position="1006"/>
    </location>
</feature>
<dbReference type="GO" id="GO:0007015">
    <property type="term" value="P:actin filament organization"/>
    <property type="evidence" value="ECO:0007669"/>
    <property type="project" value="TreeGrafter"/>
</dbReference>
<dbReference type="GeneID" id="6005691"/>
<protein>
    <recommendedName>
        <fullName evidence="1">non-specific serine/threonine protein kinase</fullName>
        <ecNumber evidence="1">2.7.11.1</ecNumber>
    </recommendedName>
</protein>
<dbReference type="HOGENOM" id="CLU_003223_0_0_1"/>
<evidence type="ECO:0000256" key="2">
    <source>
        <dbReference type="ARBA" id="ARBA00022527"/>
    </source>
</evidence>
<keyword evidence="4" id="KW-0547">Nucleotide-binding</keyword>
<keyword evidence="3" id="KW-0808">Transferase</keyword>
<dbReference type="EMBL" id="AACS02000001">
    <property type="protein sequence ID" value="EAU92589.2"/>
    <property type="molecule type" value="Genomic_DNA"/>
</dbReference>
<dbReference type="GO" id="GO:0000147">
    <property type="term" value="P:actin cortical patch assembly"/>
    <property type="evidence" value="ECO:0007669"/>
    <property type="project" value="TreeGrafter"/>
</dbReference>
<evidence type="ECO:0000259" key="10">
    <source>
        <dbReference type="PROSITE" id="PS50011"/>
    </source>
</evidence>
<evidence type="ECO:0000256" key="7">
    <source>
        <dbReference type="ARBA" id="ARBA00047899"/>
    </source>
</evidence>
<dbReference type="RefSeq" id="XP_001829263.2">
    <property type="nucleotide sequence ID" value="XM_001829211.2"/>
</dbReference>
<feature type="compositionally biased region" description="Basic and acidic residues" evidence="9">
    <location>
        <begin position="914"/>
        <end position="923"/>
    </location>
</feature>
<dbReference type="PANTHER" id="PTHR22967:SF57">
    <property type="entry name" value="AUXILIN, ISOFORM A-RELATED"/>
    <property type="match status" value="1"/>
</dbReference>
<dbReference type="GO" id="GO:0005737">
    <property type="term" value="C:cytoplasm"/>
    <property type="evidence" value="ECO:0007669"/>
    <property type="project" value="TreeGrafter"/>
</dbReference>
<dbReference type="InParanoid" id="A8N2W5"/>
<feature type="compositionally biased region" description="Polar residues" evidence="9">
    <location>
        <begin position="337"/>
        <end position="346"/>
    </location>
</feature>
<feature type="region of interest" description="Disordered" evidence="9">
    <location>
        <begin position="509"/>
        <end position="594"/>
    </location>
</feature>
<dbReference type="KEGG" id="cci:CC1G_06600"/>
<feature type="compositionally biased region" description="Low complexity" evidence="9">
    <location>
        <begin position="709"/>
        <end position="724"/>
    </location>
</feature>
<dbReference type="InterPro" id="IPR011009">
    <property type="entry name" value="Kinase-like_dom_sf"/>
</dbReference>
<feature type="compositionally biased region" description="Polar residues" evidence="9">
    <location>
        <begin position="526"/>
        <end position="536"/>
    </location>
</feature>
<reference evidence="11 12" key="1">
    <citation type="journal article" date="2010" name="Proc. Natl. Acad. Sci. U.S.A.">
        <title>Insights into evolution of multicellular fungi from the assembled chromosomes of the mushroom Coprinopsis cinerea (Coprinus cinereus).</title>
        <authorList>
            <person name="Stajich J.E."/>
            <person name="Wilke S.K."/>
            <person name="Ahren D."/>
            <person name="Au C.H."/>
            <person name="Birren B.W."/>
            <person name="Borodovsky M."/>
            <person name="Burns C."/>
            <person name="Canback B."/>
            <person name="Casselton L.A."/>
            <person name="Cheng C.K."/>
            <person name="Deng J."/>
            <person name="Dietrich F.S."/>
            <person name="Fargo D.C."/>
            <person name="Farman M.L."/>
            <person name="Gathman A.C."/>
            <person name="Goldberg J."/>
            <person name="Guigo R."/>
            <person name="Hoegger P.J."/>
            <person name="Hooker J.B."/>
            <person name="Huggins A."/>
            <person name="James T.Y."/>
            <person name="Kamada T."/>
            <person name="Kilaru S."/>
            <person name="Kodira C."/>
            <person name="Kues U."/>
            <person name="Kupfer D."/>
            <person name="Kwan H.S."/>
            <person name="Lomsadze A."/>
            <person name="Li W."/>
            <person name="Lilly W.W."/>
            <person name="Ma L.J."/>
            <person name="Mackey A.J."/>
            <person name="Manning G."/>
            <person name="Martin F."/>
            <person name="Muraguchi H."/>
            <person name="Natvig D.O."/>
            <person name="Palmerini H."/>
            <person name="Ramesh M.A."/>
            <person name="Rehmeyer C.J."/>
            <person name="Roe B.A."/>
            <person name="Shenoy N."/>
            <person name="Stanke M."/>
            <person name="Ter-Hovhannisyan V."/>
            <person name="Tunlid A."/>
            <person name="Velagapudi R."/>
            <person name="Vision T.J."/>
            <person name="Zeng Q."/>
            <person name="Zolan M.E."/>
            <person name="Pukkila P.J."/>
        </authorList>
    </citation>
    <scope>NUCLEOTIDE SEQUENCE [LARGE SCALE GENOMIC DNA]</scope>
    <source>
        <strain evidence="12">Okayama-7 / 130 / ATCC MYA-4618 / FGSC 9003</strain>
    </source>
</reference>
<comment type="caution">
    <text evidence="11">The sequence shown here is derived from an EMBL/GenBank/DDBJ whole genome shotgun (WGS) entry which is preliminary data.</text>
</comment>
<dbReference type="Pfam" id="PF00069">
    <property type="entry name" value="Pkinase"/>
    <property type="match status" value="1"/>
</dbReference>
<organism evidence="11 12">
    <name type="scientific">Coprinopsis cinerea (strain Okayama-7 / 130 / ATCC MYA-4618 / FGSC 9003)</name>
    <name type="common">Inky cap fungus</name>
    <name type="synonym">Hormographiella aspergillata</name>
    <dbReference type="NCBI Taxonomy" id="240176"/>
    <lineage>
        <taxon>Eukaryota</taxon>
        <taxon>Fungi</taxon>
        <taxon>Dikarya</taxon>
        <taxon>Basidiomycota</taxon>
        <taxon>Agaricomycotina</taxon>
        <taxon>Agaricomycetes</taxon>
        <taxon>Agaricomycetidae</taxon>
        <taxon>Agaricales</taxon>
        <taxon>Agaricineae</taxon>
        <taxon>Psathyrellaceae</taxon>
        <taxon>Coprinopsis</taxon>
    </lineage>
</organism>
<keyword evidence="5 11" id="KW-0418">Kinase</keyword>
<sequence>MATQQAYQTAGGFAHVYLVRTPTPVYNTTHHVLKRIAVANEAMLSEVKREVDVMRVLKGHPNIVHLIDAAWHRLPNGTFEVFILMEYCPGGGIIDMMNRRLRERLTEAEILQIFVDSSPTSYKLCDFGSASTVQRPPTNTQEIRALEADLGRHTTMQYRAPEMIDLYSKRPIDEKSDVWALGVLLYKLCYYTTPFEEHGSLAILNVQYRIPPYPQYSNQMNMLIASMLREHGSQRPTVFELLRHVHHLRGTKSPFTYNIPVPQPVVPRHHQIPPKPAPSPIPGPQHHTGSRQVANGLRSAPVVTSGSPPKGQGVQAREKVLEAIAPMRRGRPVQPKEGSSSRQPSPQKHAPPKPVLPVQPIQPAKPAVKESNWLDKEEASLKTANAQAEARERANALFDEAWRVSSATATKESDSKASSGFENDFADKLWRAPNPNMSLSPAKVSPKPTSHGHSASAVIKPLSHTGSDALRNGRGKDAFEGLGLITSIGKPAPTLAEARKLRTGLAIMSSQPNQYGSTKPAELSVKPTTDGGSTHPTPSPRPSYLGPTTGHFQSTSRSTTPNPEPWRGSAPAPSSAHASKDGTPIESRFPSLEELDAQFSATSLYPASAQANDRFASRSTPTVAPSLPPRPSANVPKEDPERPSRFNAPPSAPPTLDSLEKKYEATSVRNDWKSSPSTRSAVESRTESSPAKLPSGSATMRFAMEELKSTQSSSGTSQSTKLSSNRPPSPSKHSRTAPAPDWLTGDGDVTENTIEKATTGPVVRDTPAKRASVILKNDFKIQEPVTAQYDTTPVIRPEKSLHPEESPTVARFTKNFPAIDTASANELLIQNEPLTDNWSPIVASKPPPQLPRRPSKKELEAAESASSADDDEGPEDLGGLTSPPKKMGSLRASRHKGRQSSVHELVDLWGGKGPAKDRPRDEPSSPLKAASAEKPVTRPKPRPTSLLPPQRTPSFSMRSVSGGARISPIQRVPSPQPSPSLPEKSPPLHSPPITTSPSSGTGRSRPQSMFIFPSKSTDALPSPSQPTGMGPPPEEGTQRPARRQTSISNMVQRYEAIGGKVIAPQQAAPSPVTRKPSLNLNKSSVPPNQVETGRIKVLPVPDKVPAIAPKDEFRPAWISGEAARTRTTSTGPLKASLDIPRTTVKPQRVSPIERKPTGSPKKNLVGLPSITTTTNAVVFPKRRPTLPSEDVLSPPASNSDDRSVSPERPYQGVGKLIDQWQRKSEESEGFHGRPPIKRAGLVQGNRG</sequence>
<keyword evidence="12" id="KW-1185">Reference proteome</keyword>
<feature type="compositionally biased region" description="Polar residues" evidence="9">
    <location>
        <begin position="667"/>
        <end position="689"/>
    </location>
</feature>
<evidence type="ECO:0000256" key="5">
    <source>
        <dbReference type="ARBA" id="ARBA00022777"/>
    </source>
</evidence>
<feature type="compositionally biased region" description="Polar residues" evidence="9">
    <location>
        <begin position="610"/>
        <end position="623"/>
    </location>
</feature>
<evidence type="ECO:0000256" key="3">
    <source>
        <dbReference type="ARBA" id="ARBA00022679"/>
    </source>
</evidence>
<dbReference type="VEuPathDB" id="FungiDB:CC1G_06600"/>